<evidence type="ECO:0000256" key="10">
    <source>
        <dbReference type="RuleBase" id="RU361157"/>
    </source>
</evidence>
<comment type="subcellular location">
    <subcellularLocation>
        <location evidence="1 10">Cell membrane</location>
        <topology evidence="1 10">Multi-pass membrane protein</topology>
    </subcellularLocation>
</comment>
<dbReference type="InterPro" id="IPR047817">
    <property type="entry name" value="ABC2_TM_bact-type"/>
</dbReference>
<dbReference type="PRINTS" id="PR00164">
    <property type="entry name" value="ABC2TRNSPORT"/>
</dbReference>
<dbReference type="InterPro" id="IPR000412">
    <property type="entry name" value="ABC_2_transport"/>
</dbReference>
<evidence type="ECO:0000313" key="13">
    <source>
        <dbReference type="Proteomes" id="UP001178322"/>
    </source>
</evidence>
<dbReference type="EMBL" id="CP126101">
    <property type="protein sequence ID" value="WHY52299.1"/>
    <property type="molecule type" value="Genomic_DNA"/>
</dbReference>
<feature type="transmembrane region" description="Helical" evidence="10">
    <location>
        <begin position="185"/>
        <end position="201"/>
    </location>
</feature>
<dbReference type="InterPro" id="IPR013525">
    <property type="entry name" value="ABC2_TM"/>
</dbReference>
<dbReference type="Proteomes" id="UP001178322">
    <property type="component" value="Chromosome"/>
</dbReference>
<proteinExistence type="inferred from homology"/>
<dbReference type="PANTHER" id="PTHR30413">
    <property type="entry name" value="INNER MEMBRANE TRANSPORT PERMEASE"/>
    <property type="match status" value="1"/>
</dbReference>
<evidence type="ECO:0000256" key="9">
    <source>
        <dbReference type="ARBA" id="ARBA00023136"/>
    </source>
</evidence>
<protein>
    <recommendedName>
        <fullName evidence="10">Transport permease protein</fullName>
    </recommendedName>
</protein>
<evidence type="ECO:0000256" key="4">
    <source>
        <dbReference type="ARBA" id="ARBA00022475"/>
    </source>
</evidence>
<sequence length="270" mass="30842">MIKSMIREIKYLFAQKSLIHQFTKREISNRYKGSYLGIVWSFITPLMMLTIYTFVFSVIFQARWGTTGETNKVEFALLLFTGLFVFNVFSEVVSRAPSLILFNSNYVKKVVFPLEILPIVALGSALFQALISYIILLLAMLILTGTFYWTALLFPIIILPLLLISLGLAWFLASLGVYIRDVGQIVSIVLPALMFMSPIFYPRSSIPEEFQFVYSLNPMTYVVEDMRSAIIWGDLPHWHLLIMGIVIGGLFAVLGYIWFKKTRKGFADVL</sequence>
<accession>A0AAX3WXG2</accession>
<keyword evidence="3 10" id="KW-0813">Transport</keyword>
<keyword evidence="8 10" id="KW-1133">Transmembrane helix</keyword>
<keyword evidence="6 10" id="KW-0812">Transmembrane</keyword>
<reference evidence="12" key="1">
    <citation type="submission" date="2023-05" db="EMBL/GenBank/DDBJ databases">
        <title>Comparative genomics of Bacillaceae isolates and their secondary metabolite potential.</title>
        <authorList>
            <person name="Song L."/>
            <person name="Nielsen L.J."/>
            <person name="Mohite O."/>
            <person name="Xu X."/>
            <person name="Weber T."/>
            <person name="Kovacs A.T."/>
        </authorList>
    </citation>
    <scope>NUCLEOTIDE SEQUENCE</scope>
    <source>
        <strain evidence="12">LY1</strain>
    </source>
</reference>
<dbReference type="GO" id="GO:0140359">
    <property type="term" value="F:ABC-type transporter activity"/>
    <property type="evidence" value="ECO:0007669"/>
    <property type="project" value="InterPro"/>
</dbReference>
<evidence type="ECO:0000259" key="11">
    <source>
        <dbReference type="PROSITE" id="PS51012"/>
    </source>
</evidence>
<dbReference type="PANTHER" id="PTHR30413:SF10">
    <property type="entry name" value="CAPSULE POLYSACCHARIDE EXPORT INNER-MEMBRANE PROTEIN CTRC"/>
    <property type="match status" value="1"/>
</dbReference>
<dbReference type="GO" id="GO:0043190">
    <property type="term" value="C:ATP-binding cassette (ABC) transporter complex"/>
    <property type="evidence" value="ECO:0007669"/>
    <property type="project" value="InterPro"/>
</dbReference>
<name>A0AAX3WXG2_9BACI</name>
<feature type="domain" description="ABC transmembrane type-2" evidence="11">
    <location>
        <begin position="36"/>
        <end position="262"/>
    </location>
</feature>
<dbReference type="RefSeq" id="WP_283870755.1">
    <property type="nucleotide sequence ID" value="NZ_CP126101.1"/>
</dbReference>
<comment type="similarity">
    <text evidence="2 10">Belongs to the ABC-2 integral membrane protein family.</text>
</comment>
<feature type="transmembrane region" description="Helical" evidence="10">
    <location>
        <begin position="238"/>
        <end position="259"/>
    </location>
</feature>
<evidence type="ECO:0000256" key="7">
    <source>
        <dbReference type="ARBA" id="ARBA00022903"/>
    </source>
</evidence>
<feature type="transmembrane region" description="Helical" evidence="10">
    <location>
        <begin position="34"/>
        <end position="55"/>
    </location>
</feature>
<evidence type="ECO:0000313" key="12">
    <source>
        <dbReference type="EMBL" id="WHY52299.1"/>
    </source>
</evidence>
<evidence type="ECO:0000256" key="8">
    <source>
        <dbReference type="ARBA" id="ARBA00022989"/>
    </source>
</evidence>
<dbReference type="Pfam" id="PF01061">
    <property type="entry name" value="ABC2_membrane"/>
    <property type="match status" value="1"/>
</dbReference>
<keyword evidence="9 10" id="KW-0472">Membrane</keyword>
<dbReference type="AlphaFoldDB" id="A0AAX3WXG2"/>
<feature type="transmembrane region" description="Helical" evidence="10">
    <location>
        <begin position="114"/>
        <end position="142"/>
    </location>
</feature>
<dbReference type="PIRSF" id="PIRSF006648">
    <property type="entry name" value="DrrB"/>
    <property type="match status" value="1"/>
</dbReference>
<dbReference type="GO" id="GO:0015920">
    <property type="term" value="P:lipopolysaccharide transport"/>
    <property type="evidence" value="ECO:0007669"/>
    <property type="project" value="TreeGrafter"/>
</dbReference>
<organism evidence="12 13">
    <name type="scientific">Lysinibacillus pakistanensis</name>
    <dbReference type="NCBI Taxonomy" id="759811"/>
    <lineage>
        <taxon>Bacteria</taxon>
        <taxon>Bacillati</taxon>
        <taxon>Bacillota</taxon>
        <taxon>Bacilli</taxon>
        <taxon>Bacillales</taxon>
        <taxon>Bacillaceae</taxon>
        <taxon>Lysinibacillus</taxon>
    </lineage>
</organism>
<feature type="transmembrane region" description="Helical" evidence="10">
    <location>
        <begin position="75"/>
        <end position="93"/>
    </location>
</feature>
<evidence type="ECO:0000256" key="5">
    <source>
        <dbReference type="ARBA" id="ARBA00022597"/>
    </source>
</evidence>
<evidence type="ECO:0000256" key="3">
    <source>
        <dbReference type="ARBA" id="ARBA00022448"/>
    </source>
</evidence>
<keyword evidence="5" id="KW-0762">Sugar transport</keyword>
<feature type="transmembrane region" description="Helical" evidence="10">
    <location>
        <begin position="148"/>
        <end position="173"/>
    </location>
</feature>
<evidence type="ECO:0000256" key="1">
    <source>
        <dbReference type="ARBA" id="ARBA00004651"/>
    </source>
</evidence>
<gene>
    <name evidence="12" type="ORF">QNH24_03420</name>
</gene>
<keyword evidence="4 10" id="KW-1003">Cell membrane</keyword>
<evidence type="ECO:0000256" key="2">
    <source>
        <dbReference type="ARBA" id="ARBA00007783"/>
    </source>
</evidence>
<evidence type="ECO:0000256" key="6">
    <source>
        <dbReference type="ARBA" id="ARBA00022692"/>
    </source>
</evidence>
<keyword evidence="7" id="KW-0972">Capsule biogenesis/degradation</keyword>
<dbReference type="PROSITE" id="PS51012">
    <property type="entry name" value="ABC_TM2"/>
    <property type="match status" value="1"/>
</dbReference>